<accession>A0A174E2V1</accession>
<evidence type="ECO:0000313" key="2">
    <source>
        <dbReference type="EMBL" id="CUO30605.1"/>
    </source>
</evidence>
<keyword evidence="1" id="KW-0812">Transmembrane</keyword>
<evidence type="ECO:0000313" key="3">
    <source>
        <dbReference type="Proteomes" id="UP000095395"/>
    </source>
</evidence>
<dbReference type="AlphaFoldDB" id="A0A174E2V1"/>
<evidence type="ECO:0000256" key="1">
    <source>
        <dbReference type="SAM" id="Phobius"/>
    </source>
</evidence>
<gene>
    <name evidence="2" type="ORF">ERS852392_02774</name>
</gene>
<name>A0A174E2V1_9FIRM</name>
<proteinExistence type="predicted"/>
<feature type="transmembrane region" description="Helical" evidence="1">
    <location>
        <begin position="12"/>
        <end position="33"/>
    </location>
</feature>
<sequence length="36" mass="4111">MKHTGLSTQKNHMMCCCCCQAVCMSTVYFLYALCTR</sequence>
<keyword evidence="1" id="KW-1133">Transmembrane helix</keyword>
<protein>
    <submittedName>
        <fullName evidence="2">Uncharacterized protein</fullName>
    </submittedName>
</protein>
<reference evidence="2 3" key="1">
    <citation type="submission" date="2015-09" db="EMBL/GenBank/DDBJ databases">
        <authorList>
            <consortium name="Pathogen Informatics"/>
        </authorList>
    </citation>
    <scope>NUCLEOTIDE SEQUENCE [LARGE SCALE GENOMIC DNA]</scope>
    <source>
        <strain evidence="2 3">2789STDY5608835</strain>
    </source>
</reference>
<keyword evidence="1" id="KW-0472">Membrane</keyword>
<dbReference type="EMBL" id="CYYR01000021">
    <property type="protein sequence ID" value="CUO30605.1"/>
    <property type="molecule type" value="Genomic_DNA"/>
</dbReference>
<dbReference type="Proteomes" id="UP000095395">
    <property type="component" value="Unassembled WGS sequence"/>
</dbReference>
<organism evidence="2 3">
    <name type="scientific">Roseburia inulinivorans</name>
    <dbReference type="NCBI Taxonomy" id="360807"/>
    <lineage>
        <taxon>Bacteria</taxon>
        <taxon>Bacillati</taxon>
        <taxon>Bacillota</taxon>
        <taxon>Clostridia</taxon>
        <taxon>Lachnospirales</taxon>
        <taxon>Lachnospiraceae</taxon>
        <taxon>Roseburia</taxon>
    </lineage>
</organism>